<evidence type="ECO:0000256" key="5">
    <source>
        <dbReference type="ARBA" id="ARBA00022692"/>
    </source>
</evidence>
<evidence type="ECO:0000256" key="7">
    <source>
        <dbReference type="ARBA" id="ARBA00022837"/>
    </source>
</evidence>
<dbReference type="PANTHER" id="PTHR45628:SF7">
    <property type="entry name" value="VOLTAGE-DEPENDENT CALCIUM CHANNEL TYPE A SUBUNIT ALPHA-1"/>
    <property type="match status" value="1"/>
</dbReference>
<feature type="transmembrane region" description="Helical" evidence="16">
    <location>
        <begin position="1514"/>
        <end position="1534"/>
    </location>
</feature>
<dbReference type="GO" id="GO:0008331">
    <property type="term" value="F:high voltage-gated calcium channel activity"/>
    <property type="evidence" value="ECO:0007669"/>
    <property type="project" value="TreeGrafter"/>
</dbReference>
<feature type="transmembrane region" description="Helical" evidence="16">
    <location>
        <begin position="1066"/>
        <end position="1086"/>
    </location>
</feature>
<keyword evidence="14" id="KW-0175">Coiled coil</keyword>
<keyword evidence="13" id="KW-0407">Ion channel</keyword>
<evidence type="ECO:0000256" key="9">
    <source>
        <dbReference type="ARBA" id="ARBA00022989"/>
    </source>
</evidence>
<dbReference type="PANTHER" id="PTHR45628">
    <property type="entry name" value="VOLTAGE-DEPENDENT CALCIUM CHANNEL TYPE A SUBUNIT ALPHA-1"/>
    <property type="match status" value="1"/>
</dbReference>
<feature type="transmembrane region" description="Helical" evidence="16">
    <location>
        <begin position="905"/>
        <end position="928"/>
    </location>
</feature>
<feature type="coiled-coil region" evidence="14">
    <location>
        <begin position="961"/>
        <end position="992"/>
    </location>
</feature>
<evidence type="ECO:0000256" key="2">
    <source>
        <dbReference type="ARBA" id="ARBA00022448"/>
    </source>
</evidence>
<feature type="transmembrane region" description="Helical" evidence="16">
    <location>
        <begin position="1149"/>
        <end position="1178"/>
    </location>
</feature>
<feature type="transmembrane region" description="Helical" evidence="16">
    <location>
        <begin position="1472"/>
        <end position="1494"/>
    </location>
</feature>
<evidence type="ECO:0000256" key="10">
    <source>
        <dbReference type="ARBA" id="ARBA00023065"/>
    </source>
</evidence>
<comment type="caution">
    <text evidence="18">The sequence shown here is derived from an EMBL/GenBank/DDBJ whole genome shotgun (WGS) entry which is preliminary data.</text>
</comment>
<feature type="domain" description="Ion transport" evidence="17">
    <location>
        <begin position="1344"/>
        <end position="1578"/>
    </location>
</feature>
<organism evidence="18 19">
    <name type="scientific">Stentor coeruleus</name>
    <dbReference type="NCBI Taxonomy" id="5963"/>
    <lineage>
        <taxon>Eukaryota</taxon>
        <taxon>Sar</taxon>
        <taxon>Alveolata</taxon>
        <taxon>Ciliophora</taxon>
        <taxon>Postciliodesmatophora</taxon>
        <taxon>Heterotrichea</taxon>
        <taxon>Heterotrichida</taxon>
        <taxon>Stentoridae</taxon>
        <taxon>Stentor</taxon>
    </lineage>
</organism>
<evidence type="ECO:0000256" key="12">
    <source>
        <dbReference type="ARBA" id="ARBA00023180"/>
    </source>
</evidence>
<evidence type="ECO:0000256" key="14">
    <source>
        <dbReference type="SAM" id="Coils"/>
    </source>
</evidence>
<evidence type="ECO:0000256" key="13">
    <source>
        <dbReference type="ARBA" id="ARBA00023303"/>
    </source>
</evidence>
<name>A0A1R2BFY7_9CILI</name>
<keyword evidence="11 16" id="KW-0472">Membrane</keyword>
<feature type="transmembrane region" description="Helical" evidence="16">
    <location>
        <begin position="1106"/>
        <end position="1128"/>
    </location>
</feature>
<keyword evidence="5 16" id="KW-0812">Transmembrane</keyword>
<feature type="transmembrane region" description="Helical" evidence="16">
    <location>
        <begin position="1546"/>
        <end position="1573"/>
    </location>
</feature>
<feature type="transmembrane region" description="Helical" evidence="16">
    <location>
        <begin position="1260"/>
        <end position="1283"/>
    </location>
</feature>
<feature type="transmembrane region" description="Helical" evidence="16">
    <location>
        <begin position="872"/>
        <end position="893"/>
    </location>
</feature>
<keyword evidence="2" id="KW-0813">Transport</keyword>
<keyword evidence="9 16" id="KW-1133">Transmembrane helix</keyword>
<evidence type="ECO:0000256" key="16">
    <source>
        <dbReference type="SAM" id="Phobius"/>
    </source>
</evidence>
<feature type="transmembrane region" description="Helical" evidence="16">
    <location>
        <begin position="358"/>
        <end position="381"/>
    </location>
</feature>
<feature type="transmembrane region" description="Helical" evidence="16">
    <location>
        <begin position="164"/>
        <end position="188"/>
    </location>
</feature>
<dbReference type="FunFam" id="1.10.287.70:FF:000117">
    <property type="entry name" value="Voltage-gated Ca2+ channel, alpha subunit"/>
    <property type="match status" value="1"/>
</dbReference>
<keyword evidence="3" id="KW-0109">Calcium transport</keyword>
<dbReference type="Gene3D" id="1.20.120.350">
    <property type="entry name" value="Voltage-gated potassium channels. Chain C"/>
    <property type="match status" value="4"/>
</dbReference>
<feature type="transmembrane region" description="Helical" evidence="16">
    <location>
        <begin position="256"/>
        <end position="275"/>
    </location>
</feature>
<feature type="domain" description="Ion transport" evidence="17">
    <location>
        <begin position="1036"/>
        <end position="1291"/>
    </location>
</feature>
<dbReference type="FunFam" id="1.20.120.350:FF:000009">
    <property type="entry name" value="Voltage-dependent T-type calcium channel subunit alpha"/>
    <property type="match status" value="2"/>
</dbReference>
<evidence type="ECO:0000313" key="19">
    <source>
        <dbReference type="Proteomes" id="UP000187209"/>
    </source>
</evidence>
<gene>
    <name evidence="18" type="ORF">SteCoe_25126</name>
</gene>
<feature type="transmembrane region" description="Helical" evidence="16">
    <location>
        <begin position="773"/>
        <end position="796"/>
    </location>
</feature>
<dbReference type="GO" id="GO:0005891">
    <property type="term" value="C:voltage-gated calcium channel complex"/>
    <property type="evidence" value="ECO:0007669"/>
    <property type="project" value="TreeGrafter"/>
</dbReference>
<evidence type="ECO:0000259" key="17">
    <source>
        <dbReference type="Pfam" id="PF00520"/>
    </source>
</evidence>
<feature type="transmembrane region" description="Helical" evidence="16">
    <location>
        <begin position="705"/>
        <end position="724"/>
    </location>
</feature>
<keyword evidence="19" id="KW-1185">Reference proteome</keyword>
<dbReference type="SUPFAM" id="SSF81324">
    <property type="entry name" value="Voltage-gated potassium channels"/>
    <property type="match status" value="4"/>
</dbReference>
<dbReference type="Gene3D" id="1.10.287.70">
    <property type="match status" value="4"/>
</dbReference>
<sequence>MNSEVISEYPTISNTNSEVKTRTFVNLLHESNAKAYIPQLKPYINLSEISVLSPQPKKYARGYSLRSLSHVPNTNKDFKNGDYLDIIKLRPLTSYEEIDLYVDKFPLLEFRKAFMMCKCGFSEFCQLVIFHQWFEYFIIAVILANTVLLSLTDQTSNEQTVLDALDFTFLVIYTIEMALKIGGLGLVFKNTSYFRDYWNVLDSIIVITGWVSNQGTTSVNISSLRTLRILRPLRGITSISGLRVLFIALITSLKQLLASLFLLLIFLIIFAIAALQLWSGILKKHCVDIHSGVDTGIICGDFTCSDQTLCMEVLDNPQYGVTNFDNLFSATLIVFQCVTLEGWTDVLFNVQRAFSRWAVIYFVMLTFTGAYLLVNLTLAVIKGAFTVAMDEVRAKKNQEKDQDTIVHTDELARQIREIRDHRTGIISQYDGSINSESDSENYNSYDDESPKRKSIMIRRNSLLFNNYVESSNTGVSRVTSNIGRTITKRSTMKYQRQITSGLELGDSNSLTPHLISMNSTIKVNKSLYKSLGSLSRSQIKVQLICESPFISESFEDVIPKKKGYEALDTMHFQSRYCFRYRIGDEKLFGMDEIEEHIYNDVEEFVHKEKLPLQKLFQKEALKHTSKVAFVKVKVGVMQFIKCIKERDNITKNIIAIWTDVTESRGVRISIIQSLSNMNYRIWKSGFSGFLEKATTPIRFLIQSKYFTIFITLIVLSNIVTLSLNRYGMPTAMETNLALMNTIFTIIFAIEMGFKMLGLGIIQYSRDTMNYMDGIVTILSIVELIFISKAGSAISAFRGVRIFRLIRVVRIVRLFRYMQSMAHIFQVISKTISKFIYLALFLLLLIIIYSLLGIKIFAGKLDVTITRSTFDTFHWAFVTIFQVLTLENWQTVLFSVMKSDVGPASALFLVSWIFLGNYVVLNLFLAILLDAFSENDDDMIDLVQNDSSDPKNNVNRTRTSLYKNFNDKLNKKREDLKKKIEEFQEDDSEQDNELVHLNSLSRLEALYDGVDCVKSYKIFSKTNKARILCMKVSGSSKFEGFIFFVIVVSSVKLVVDTYITNTTSVSTYIDVAITFAFAGEFIIKSIAFGLVNDKGSYLRDWWNSTDFIIVVVSIIDFAFSSISIKYIKVFRLLRTLRPLRFISHNVSMKIVVKALLESIVAIINVVVVCMIVWLMFAILGVSLFGGKLYSCKNSLITTKDACISQGYSWSSKYPNYDNIINAMITLFILSSLEGWPDIMYTAIDAVDIDIAPIYNYNPYVAYYFISFVFIGALFFLNLFIGVIFDKFNEAKTSETHLSALVLNKEQVMWVEMQRLIINSKLKLENNIQNHTGLRALLLKIIKSDYFQYFILVCIVLNMIQMAIYYENSPQQYTSSLETINLVFTIIFIIEALIKLIAQGVIEYFKNNWNKFDFFVAITSALDLFMTYFLSNRISLLRLAPQLIRILKVLRVSRLVRLFKILKPLQNLLTIMTYSLPAIMNVLSLLLLIFFIYAVLGVYLFGDIENSGSIDSYSNFTNFGMAMITLFKCSTGENWYIMMQDFYDSHGIILSCFYFMSFITISTFVMFNLFIMVILQNYDDYMSNPDSVIKNFYKDFKEVKLIWTNHCKDEIIHFKYLREIMYELGEDLGVSYDVDYEKLSRILASLNLEVDSDGSVYFKDFLYALLRRKYAKKLKYNSNAKKVMMKEEGSTKKKLKKMKNKVKVRSNIHVRTSRMFSISVNTGNCFMEMMCAKSTFNAWRKYVESKKEKCLGPFESVSVTPRDFEEDYPGITSFKSGDTNKSLLLENSNSLNNDKISI</sequence>
<dbReference type="OrthoDB" id="431720at2759"/>
<evidence type="ECO:0000256" key="1">
    <source>
        <dbReference type="ARBA" id="ARBA00004141"/>
    </source>
</evidence>
<feature type="transmembrane region" description="Helical" evidence="16">
    <location>
        <begin position="834"/>
        <end position="857"/>
    </location>
</feature>
<keyword evidence="7" id="KW-0106">Calcium</keyword>
<dbReference type="GO" id="GO:0098703">
    <property type="term" value="P:calcium ion import across plasma membrane"/>
    <property type="evidence" value="ECO:0007669"/>
    <property type="project" value="TreeGrafter"/>
</dbReference>
<dbReference type="Proteomes" id="UP000187209">
    <property type="component" value="Unassembled WGS sequence"/>
</dbReference>
<evidence type="ECO:0000256" key="11">
    <source>
        <dbReference type="ARBA" id="ARBA00023136"/>
    </source>
</evidence>
<evidence type="ECO:0000256" key="3">
    <source>
        <dbReference type="ARBA" id="ARBA00022568"/>
    </source>
</evidence>
<dbReference type="Gene3D" id="1.10.238.10">
    <property type="entry name" value="EF-hand"/>
    <property type="match status" value="1"/>
</dbReference>
<keyword evidence="6" id="KW-0677">Repeat</keyword>
<keyword evidence="4" id="KW-0107">Calcium channel</keyword>
<dbReference type="Pfam" id="PF00520">
    <property type="entry name" value="Ion_trans"/>
    <property type="match status" value="4"/>
</dbReference>
<feature type="domain" description="Ion transport" evidence="17">
    <location>
        <begin position="131"/>
        <end position="386"/>
    </location>
</feature>
<dbReference type="InterPro" id="IPR027359">
    <property type="entry name" value="Volt_channel_dom_sf"/>
</dbReference>
<feature type="transmembrane region" description="Helical" evidence="16">
    <location>
        <begin position="736"/>
        <end position="761"/>
    </location>
</feature>
<accession>A0A1R2BFY7</accession>
<feature type="domain" description="Ion transport" evidence="17">
    <location>
        <begin position="703"/>
        <end position="934"/>
    </location>
</feature>
<dbReference type="InterPro" id="IPR050599">
    <property type="entry name" value="VDCC_alpha-1_subunit"/>
</dbReference>
<evidence type="ECO:0000256" key="4">
    <source>
        <dbReference type="ARBA" id="ARBA00022673"/>
    </source>
</evidence>
<dbReference type="EMBL" id="MPUH01000675">
    <property type="protein sequence ID" value="OMJ75687.1"/>
    <property type="molecule type" value="Genomic_DNA"/>
</dbReference>
<proteinExistence type="predicted"/>
<keyword evidence="10" id="KW-0406">Ion transport</keyword>
<evidence type="ECO:0000256" key="15">
    <source>
        <dbReference type="SAM" id="MobiDB-lite"/>
    </source>
</evidence>
<keyword evidence="8" id="KW-0851">Voltage-gated channel</keyword>
<feature type="transmembrane region" description="Helical" evidence="16">
    <location>
        <begin position="1380"/>
        <end position="1400"/>
    </location>
</feature>
<dbReference type="InterPro" id="IPR005821">
    <property type="entry name" value="Ion_trans_dom"/>
</dbReference>
<evidence type="ECO:0000256" key="6">
    <source>
        <dbReference type="ARBA" id="ARBA00022737"/>
    </source>
</evidence>
<comment type="subcellular location">
    <subcellularLocation>
        <location evidence="1">Membrane</location>
        <topology evidence="1">Multi-pass membrane protein</topology>
    </subcellularLocation>
</comment>
<feature type="compositionally biased region" description="Low complexity" evidence="15">
    <location>
        <begin position="434"/>
        <end position="444"/>
    </location>
</feature>
<evidence type="ECO:0000256" key="8">
    <source>
        <dbReference type="ARBA" id="ARBA00022882"/>
    </source>
</evidence>
<reference evidence="18 19" key="1">
    <citation type="submission" date="2016-11" db="EMBL/GenBank/DDBJ databases">
        <title>The macronuclear genome of Stentor coeruleus: a giant cell with tiny introns.</title>
        <authorList>
            <person name="Slabodnick M."/>
            <person name="Ruby J.G."/>
            <person name="Reiff S.B."/>
            <person name="Swart E.C."/>
            <person name="Gosai S."/>
            <person name="Prabakaran S."/>
            <person name="Witkowska E."/>
            <person name="Larue G.E."/>
            <person name="Fisher S."/>
            <person name="Freeman R.M."/>
            <person name="Gunawardena J."/>
            <person name="Chu W."/>
            <person name="Stover N.A."/>
            <person name="Gregory B.D."/>
            <person name="Nowacki M."/>
            <person name="Derisi J."/>
            <person name="Roy S.W."/>
            <person name="Marshall W.F."/>
            <person name="Sood P."/>
        </authorList>
    </citation>
    <scope>NUCLEOTIDE SEQUENCE [LARGE SCALE GENOMIC DNA]</scope>
    <source>
        <strain evidence="18">WM001</strain>
    </source>
</reference>
<evidence type="ECO:0000313" key="18">
    <source>
        <dbReference type="EMBL" id="OMJ75687.1"/>
    </source>
</evidence>
<feature type="transmembrane region" description="Helical" evidence="16">
    <location>
        <begin position="133"/>
        <end position="152"/>
    </location>
</feature>
<feature type="transmembrane region" description="Helical" evidence="16">
    <location>
        <begin position="1037"/>
        <end position="1054"/>
    </location>
</feature>
<protein>
    <recommendedName>
        <fullName evidence="17">Ion transport domain-containing protein</fullName>
    </recommendedName>
</protein>
<feature type="transmembrane region" description="Helical" evidence="16">
    <location>
        <begin position="1344"/>
        <end position="1364"/>
    </location>
</feature>
<feature type="region of interest" description="Disordered" evidence="15">
    <location>
        <begin position="429"/>
        <end position="448"/>
    </location>
</feature>
<keyword evidence="12" id="KW-0325">Glycoprotein</keyword>